<keyword evidence="3" id="KW-1185">Reference proteome</keyword>
<dbReference type="KEGG" id="scn:Solca_1602"/>
<gene>
    <name evidence="2" type="ordered locus">Solca_1602</name>
</gene>
<name>H8KVP6_SOLCM</name>
<dbReference type="AlphaFoldDB" id="H8KVP6"/>
<dbReference type="OrthoDB" id="657710at2"/>
<keyword evidence="1" id="KW-0732">Signal</keyword>
<dbReference type="RefSeq" id="WP_014679896.1">
    <property type="nucleotide sequence ID" value="NC_017770.1"/>
</dbReference>
<dbReference type="EMBL" id="CP003349">
    <property type="protein sequence ID" value="AFD06669.1"/>
    <property type="molecule type" value="Genomic_DNA"/>
</dbReference>
<dbReference type="Proteomes" id="UP000007590">
    <property type="component" value="Chromosome"/>
</dbReference>
<proteinExistence type="predicted"/>
<sequence length="330" mass="36789">MKKHLYLLSALLFIATYAKAQIVYDYPDSQKPIREFTINYRQNITNDPVFKSVNYPGYVKSASKTKLTGKEKIENKPWFVGKYSISGGAFFPINNTQIQVGNSAGTIGTVIDFEDDLNLSKNTQTFLIGGDIHLGRRSKMELVYYRFHRNSSATLDKEIHFGDSIYPVNASVKGFFNSDIYRFAYGYAFISNPKVEAGLSFGLHIIDTEVGLQGIGVNRGFDASKDFGLTAPLPDFGIWGGYAISKRWAISGEFDYFSLKIGNVKGRILGGNFFVKYKAIDRLIINAGYTGFNFKVDAEKNNKVGFLKWGYNGPSISVNYLLGTLGKGPM</sequence>
<evidence type="ECO:0000313" key="3">
    <source>
        <dbReference type="Proteomes" id="UP000007590"/>
    </source>
</evidence>
<feature type="signal peptide" evidence="1">
    <location>
        <begin position="1"/>
        <end position="20"/>
    </location>
</feature>
<evidence type="ECO:0000313" key="2">
    <source>
        <dbReference type="EMBL" id="AFD06669.1"/>
    </source>
</evidence>
<dbReference type="eggNOG" id="COG3637">
    <property type="taxonomic scope" value="Bacteria"/>
</dbReference>
<accession>H8KVP6</accession>
<protein>
    <recommendedName>
        <fullName evidence="4">Bacteroidetes-specific membrane protein</fullName>
    </recommendedName>
</protein>
<feature type="chain" id="PRO_5003615365" description="Bacteroidetes-specific membrane protein" evidence="1">
    <location>
        <begin position="21"/>
        <end position="330"/>
    </location>
</feature>
<dbReference type="HOGENOM" id="CLU_072800_0_0_10"/>
<evidence type="ECO:0008006" key="4">
    <source>
        <dbReference type="Google" id="ProtNLM"/>
    </source>
</evidence>
<dbReference type="STRING" id="929556.Solca_1602"/>
<reference evidence="2" key="1">
    <citation type="submission" date="2012-02" db="EMBL/GenBank/DDBJ databases">
        <title>The complete genome of Solitalea canadensis DSM 3403.</title>
        <authorList>
            <consortium name="US DOE Joint Genome Institute (JGI-PGF)"/>
            <person name="Lucas S."/>
            <person name="Copeland A."/>
            <person name="Lapidus A."/>
            <person name="Glavina del Rio T."/>
            <person name="Dalin E."/>
            <person name="Tice H."/>
            <person name="Bruce D."/>
            <person name="Goodwin L."/>
            <person name="Pitluck S."/>
            <person name="Peters L."/>
            <person name="Ovchinnikova G."/>
            <person name="Lu M."/>
            <person name="Kyrpides N."/>
            <person name="Mavromatis K."/>
            <person name="Ivanova N."/>
            <person name="Brettin T."/>
            <person name="Detter J.C."/>
            <person name="Han C."/>
            <person name="Larimer F."/>
            <person name="Land M."/>
            <person name="Hauser L."/>
            <person name="Markowitz V."/>
            <person name="Cheng J.-F."/>
            <person name="Hugenholtz P."/>
            <person name="Woyke T."/>
            <person name="Wu D."/>
            <person name="Spring S."/>
            <person name="Schroeder M."/>
            <person name="Kopitz M."/>
            <person name="Brambilla E."/>
            <person name="Klenk H.-P."/>
            <person name="Eisen J.A."/>
        </authorList>
    </citation>
    <scope>NUCLEOTIDE SEQUENCE</scope>
    <source>
        <strain evidence="2">DSM 3403</strain>
    </source>
</reference>
<organism evidence="2 3">
    <name type="scientific">Solitalea canadensis (strain ATCC 29591 / DSM 3403 / JCM 21819 / LMG 8368 / NBRC 15130 / NCIMB 12057 / USAM 9D)</name>
    <name type="common">Flexibacter canadensis</name>
    <dbReference type="NCBI Taxonomy" id="929556"/>
    <lineage>
        <taxon>Bacteria</taxon>
        <taxon>Pseudomonadati</taxon>
        <taxon>Bacteroidota</taxon>
        <taxon>Sphingobacteriia</taxon>
        <taxon>Sphingobacteriales</taxon>
        <taxon>Sphingobacteriaceae</taxon>
        <taxon>Solitalea</taxon>
    </lineage>
</organism>
<evidence type="ECO:0000256" key="1">
    <source>
        <dbReference type="SAM" id="SignalP"/>
    </source>
</evidence>